<evidence type="ECO:0000259" key="1">
    <source>
        <dbReference type="Pfam" id="PF18990"/>
    </source>
</evidence>
<comment type="caution">
    <text evidence="2">The sequence shown here is derived from an EMBL/GenBank/DDBJ whole genome shotgun (WGS) entry which is preliminary data.</text>
</comment>
<dbReference type="AlphaFoldDB" id="A0A926S150"/>
<reference evidence="2" key="1">
    <citation type="submission" date="2020-09" db="EMBL/GenBank/DDBJ databases">
        <title>Novel species of Mucilaginibacter isolated from a glacier on the Tibetan Plateau.</title>
        <authorList>
            <person name="Liu Q."/>
            <person name="Xin Y.-H."/>
        </authorList>
    </citation>
    <scope>NUCLEOTIDE SEQUENCE</scope>
    <source>
        <strain evidence="2">ZB1P21</strain>
    </source>
</reference>
<proteinExistence type="predicted"/>
<dbReference type="Pfam" id="PF18990">
    <property type="entry name" value="DUF5723"/>
    <property type="match status" value="1"/>
</dbReference>
<accession>A0A926S150</accession>
<feature type="domain" description="DUF5723" evidence="1">
    <location>
        <begin position="51"/>
        <end position="404"/>
    </location>
</feature>
<dbReference type="EMBL" id="JACWMX010000001">
    <property type="protein sequence ID" value="MBD1391794.1"/>
    <property type="molecule type" value="Genomic_DNA"/>
</dbReference>
<keyword evidence="3" id="KW-1185">Reference proteome</keyword>
<dbReference type="Proteomes" id="UP000619078">
    <property type="component" value="Unassembled WGS sequence"/>
</dbReference>
<evidence type="ECO:0000313" key="2">
    <source>
        <dbReference type="EMBL" id="MBD1391794.1"/>
    </source>
</evidence>
<protein>
    <recommendedName>
        <fullName evidence="1">DUF5723 domain-containing protein</fullName>
    </recommendedName>
</protein>
<sequence>MRIFLLSIFFIFFVSRVFSQQFFHYNTGTLYEGFENPAVQTFTPDSSRQYAFNLFLPNVYGSFHITGNAQPSLRSRAFDGRYENSNLLIGQGAINRLRENANIYFIMYKAFIGINNNAELGFSVQSREEGRGFLTDESVALFNGPGAFANNTYDNIFNNDLQYQSYHQISFSFREKASKQFAYGIKLSGLLGIQYQKLTVNQSQIEFDRPMDRAFVSMAGTYLIDYTPGKFTLHDNLPTFRNPGASITLGTTYRTRDNFNLQANLKDLGFIRWSNRSTTYKFNAADVIEGLSTENREDNVFGANHRIIHSGANQGSFVTATNARAELSANKSYWLGYEKKFRYSPTIIVSKELFYNGLTVAMINPVTYKNLTLSATTSYDQYKILSAGGQMLIKSPNAEFFIGSEKLIQSGRLLLAANGNSTEINRNSFYTGADIFLGFSLKFGAVIEHPMNASDVPLNAKRTFFDRLWSRLFNHGD</sequence>
<organism evidence="2 3">
    <name type="scientific">Mucilaginibacter glaciei</name>
    <dbReference type="NCBI Taxonomy" id="2772109"/>
    <lineage>
        <taxon>Bacteria</taxon>
        <taxon>Pseudomonadati</taxon>
        <taxon>Bacteroidota</taxon>
        <taxon>Sphingobacteriia</taxon>
        <taxon>Sphingobacteriales</taxon>
        <taxon>Sphingobacteriaceae</taxon>
        <taxon>Mucilaginibacter</taxon>
    </lineage>
</organism>
<name>A0A926S150_9SPHI</name>
<dbReference type="InterPro" id="IPR043781">
    <property type="entry name" value="DUF5723"/>
</dbReference>
<evidence type="ECO:0000313" key="3">
    <source>
        <dbReference type="Proteomes" id="UP000619078"/>
    </source>
</evidence>
<gene>
    <name evidence="2" type="ORF">IDJ76_01660</name>
</gene>
<dbReference type="RefSeq" id="WP_191160064.1">
    <property type="nucleotide sequence ID" value="NZ_JACWMX010000001.1"/>
</dbReference>